<dbReference type="PANTHER" id="PTHR43639:SF1">
    <property type="entry name" value="SHORT-CHAIN DEHYDROGENASE_REDUCTASE FAMILY PROTEIN"/>
    <property type="match status" value="1"/>
</dbReference>
<evidence type="ECO:0000256" key="2">
    <source>
        <dbReference type="ARBA" id="ARBA00023002"/>
    </source>
</evidence>
<accession>A0AA51RQB2</accession>
<dbReference type="SUPFAM" id="SSF51735">
    <property type="entry name" value="NAD(P)-binding Rossmann-fold domains"/>
    <property type="match status" value="1"/>
</dbReference>
<dbReference type="KEGG" id="plei:Q9312_10165"/>
<proteinExistence type="inferred from homology"/>
<dbReference type="GO" id="GO:0016491">
    <property type="term" value="F:oxidoreductase activity"/>
    <property type="evidence" value="ECO:0007669"/>
    <property type="project" value="UniProtKB-KW"/>
</dbReference>
<protein>
    <submittedName>
        <fullName evidence="3">SDR family oxidoreductase</fullName>
    </submittedName>
</protein>
<evidence type="ECO:0000313" key="4">
    <source>
        <dbReference type="Proteomes" id="UP001239782"/>
    </source>
</evidence>
<gene>
    <name evidence="3" type="ORF">Q9312_10165</name>
</gene>
<name>A0AA51RQB2_9GAMM</name>
<dbReference type="PRINTS" id="PR00081">
    <property type="entry name" value="GDHRDH"/>
</dbReference>
<keyword evidence="4" id="KW-1185">Reference proteome</keyword>
<evidence type="ECO:0000313" key="3">
    <source>
        <dbReference type="EMBL" id="WMS85577.1"/>
    </source>
</evidence>
<sequence>MNKNVALVTGGAIRVGRAICRELAEQGYRLIVHYHSSSEPAESLSRELQTMGAEHCLVTADLSDRGGIECLLEQIPPAFKDINLLVNSAAIFPDDDHIGQLSEHWDSVMNLNARAPILLAEAVFKRCASLQQVINIVDARVYRNQTQRLSYRWSKLVLAQATKDLALVMAPKVRVNAVALGAILPPPGADETYLSRLEKSIPLQQTGDTDAVARAVRYLVQQPFVTGQVLSLDGGEFL</sequence>
<dbReference type="EMBL" id="CP133548">
    <property type="protein sequence ID" value="WMS85577.1"/>
    <property type="molecule type" value="Genomic_DNA"/>
</dbReference>
<comment type="similarity">
    <text evidence="1">Belongs to the short-chain dehydrogenases/reductases (SDR) family.</text>
</comment>
<dbReference type="Proteomes" id="UP001239782">
    <property type="component" value="Chromosome"/>
</dbReference>
<dbReference type="AlphaFoldDB" id="A0AA51RQB2"/>
<dbReference type="InterPro" id="IPR036291">
    <property type="entry name" value="NAD(P)-bd_dom_sf"/>
</dbReference>
<dbReference type="RefSeq" id="WP_309200730.1">
    <property type="nucleotide sequence ID" value="NZ_CP133548.1"/>
</dbReference>
<dbReference type="Pfam" id="PF13561">
    <property type="entry name" value="adh_short_C2"/>
    <property type="match status" value="1"/>
</dbReference>
<dbReference type="Gene3D" id="3.40.50.720">
    <property type="entry name" value="NAD(P)-binding Rossmann-like Domain"/>
    <property type="match status" value="1"/>
</dbReference>
<reference evidence="3 4" key="1">
    <citation type="submission" date="2023-08" db="EMBL/GenBank/DDBJ databases">
        <title>Pleionea litopenaei sp. nov., isolated from stomach of juvenile Litopenaeus vannamei.</title>
        <authorList>
            <person name="Rho A.M."/>
            <person name="Hwang C.Y."/>
        </authorList>
    </citation>
    <scope>NUCLEOTIDE SEQUENCE [LARGE SCALE GENOMIC DNA]</scope>
    <source>
        <strain evidence="3 4">HL-JVS1</strain>
    </source>
</reference>
<dbReference type="PANTHER" id="PTHR43639">
    <property type="entry name" value="OXIDOREDUCTASE, SHORT-CHAIN DEHYDROGENASE/REDUCTASE FAMILY (AFU_ORTHOLOGUE AFUA_5G02870)"/>
    <property type="match status" value="1"/>
</dbReference>
<dbReference type="InterPro" id="IPR002347">
    <property type="entry name" value="SDR_fam"/>
</dbReference>
<keyword evidence="2" id="KW-0560">Oxidoreductase</keyword>
<organism evidence="3 4">
    <name type="scientific">Pleionea litopenaei</name>
    <dbReference type="NCBI Taxonomy" id="3070815"/>
    <lineage>
        <taxon>Bacteria</taxon>
        <taxon>Pseudomonadati</taxon>
        <taxon>Pseudomonadota</taxon>
        <taxon>Gammaproteobacteria</taxon>
        <taxon>Oceanospirillales</taxon>
        <taxon>Pleioneaceae</taxon>
        <taxon>Pleionea</taxon>
    </lineage>
</organism>
<evidence type="ECO:0000256" key="1">
    <source>
        <dbReference type="ARBA" id="ARBA00006484"/>
    </source>
</evidence>